<accession>A0ABN9SY25</accession>
<evidence type="ECO:0000313" key="4">
    <source>
        <dbReference type="Proteomes" id="UP001189429"/>
    </source>
</evidence>
<keyword evidence="2" id="KW-0812">Transmembrane</keyword>
<sequence>GLVGGSLYAAALPASPTHAWRGGYSTSIRFAHETGDPRRLRQRQLRRLGALLLGACVLVSAAVLAVCGRWSASAPPRHAGRRRAATVALAAEEGDAYDFRSTDAAQDAESRWLRDLQHPSGGDAALGGPRGNRSGHEGAGGGGGGSRTFAEAASESAQDNATPPLHADGEAASGGEAQDGARTTTSRSSTTTSLMTCGVLYDNVDFEGTELQSYERIPGAEATELRQPRSILPDFHDTRLTSVSSPFRIFSGAIPAIRPLVDFPSGRFDSGDSDHSIGTSTWACERLWITTGRSAHYRTWSTSLFVSLIVCTVDEGIMLKSRIALI</sequence>
<protein>
    <submittedName>
        <fullName evidence="3">Uncharacterized protein</fullName>
    </submittedName>
</protein>
<feature type="compositionally biased region" description="Gly residues" evidence="1">
    <location>
        <begin position="137"/>
        <end position="146"/>
    </location>
</feature>
<feature type="region of interest" description="Disordered" evidence="1">
    <location>
        <begin position="116"/>
        <end position="189"/>
    </location>
</feature>
<feature type="transmembrane region" description="Helical" evidence="2">
    <location>
        <begin position="48"/>
        <end position="72"/>
    </location>
</feature>
<comment type="caution">
    <text evidence="3">The sequence shown here is derived from an EMBL/GenBank/DDBJ whole genome shotgun (WGS) entry which is preliminary data.</text>
</comment>
<proteinExistence type="predicted"/>
<evidence type="ECO:0000256" key="1">
    <source>
        <dbReference type="SAM" id="MobiDB-lite"/>
    </source>
</evidence>
<reference evidence="3" key="1">
    <citation type="submission" date="2023-10" db="EMBL/GenBank/DDBJ databases">
        <authorList>
            <person name="Chen Y."/>
            <person name="Shah S."/>
            <person name="Dougan E. K."/>
            <person name="Thang M."/>
            <person name="Chan C."/>
        </authorList>
    </citation>
    <scope>NUCLEOTIDE SEQUENCE [LARGE SCALE GENOMIC DNA]</scope>
</reference>
<name>A0ABN9SY25_9DINO</name>
<keyword evidence="4" id="KW-1185">Reference proteome</keyword>
<keyword evidence="2" id="KW-1133">Transmembrane helix</keyword>
<dbReference type="EMBL" id="CAUYUJ010014146">
    <property type="protein sequence ID" value="CAK0837358.1"/>
    <property type="molecule type" value="Genomic_DNA"/>
</dbReference>
<organism evidence="3 4">
    <name type="scientific">Prorocentrum cordatum</name>
    <dbReference type="NCBI Taxonomy" id="2364126"/>
    <lineage>
        <taxon>Eukaryota</taxon>
        <taxon>Sar</taxon>
        <taxon>Alveolata</taxon>
        <taxon>Dinophyceae</taxon>
        <taxon>Prorocentrales</taxon>
        <taxon>Prorocentraceae</taxon>
        <taxon>Prorocentrum</taxon>
    </lineage>
</organism>
<dbReference type="Proteomes" id="UP001189429">
    <property type="component" value="Unassembled WGS sequence"/>
</dbReference>
<evidence type="ECO:0000313" key="3">
    <source>
        <dbReference type="EMBL" id="CAK0837358.1"/>
    </source>
</evidence>
<feature type="non-terminal residue" evidence="3">
    <location>
        <position position="1"/>
    </location>
</feature>
<gene>
    <name evidence="3" type="ORF">PCOR1329_LOCUS33568</name>
</gene>
<evidence type="ECO:0000256" key="2">
    <source>
        <dbReference type="SAM" id="Phobius"/>
    </source>
</evidence>
<keyword evidence="2" id="KW-0472">Membrane</keyword>